<accession>A0AAV9RLU0</accession>
<protein>
    <submittedName>
        <fullName evidence="1">Uncharacterized protein</fullName>
    </submittedName>
</protein>
<name>A0AAV9RLU0_9TELE</name>
<organism evidence="1 2">
    <name type="scientific">Crenichthys baileyi</name>
    <name type="common">White River springfish</name>
    <dbReference type="NCBI Taxonomy" id="28760"/>
    <lineage>
        <taxon>Eukaryota</taxon>
        <taxon>Metazoa</taxon>
        <taxon>Chordata</taxon>
        <taxon>Craniata</taxon>
        <taxon>Vertebrata</taxon>
        <taxon>Euteleostomi</taxon>
        <taxon>Actinopterygii</taxon>
        <taxon>Neopterygii</taxon>
        <taxon>Teleostei</taxon>
        <taxon>Neoteleostei</taxon>
        <taxon>Acanthomorphata</taxon>
        <taxon>Ovalentaria</taxon>
        <taxon>Atherinomorphae</taxon>
        <taxon>Cyprinodontiformes</taxon>
        <taxon>Goodeidae</taxon>
        <taxon>Crenichthys</taxon>
    </lineage>
</organism>
<dbReference type="EMBL" id="JAHHUM010001731">
    <property type="protein sequence ID" value="KAK5609946.1"/>
    <property type="molecule type" value="Genomic_DNA"/>
</dbReference>
<reference evidence="1 2" key="1">
    <citation type="submission" date="2021-06" db="EMBL/GenBank/DDBJ databases">
        <authorList>
            <person name="Palmer J.M."/>
        </authorList>
    </citation>
    <scope>NUCLEOTIDE SEQUENCE [LARGE SCALE GENOMIC DNA]</scope>
    <source>
        <strain evidence="1 2">MEX-2019</strain>
        <tissue evidence="1">Muscle</tissue>
    </source>
</reference>
<evidence type="ECO:0000313" key="1">
    <source>
        <dbReference type="EMBL" id="KAK5609946.1"/>
    </source>
</evidence>
<proteinExistence type="predicted"/>
<gene>
    <name evidence="1" type="ORF">CRENBAI_007751</name>
</gene>
<evidence type="ECO:0000313" key="2">
    <source>
        <dbReference type="Proteomes" id="UP001311232"/>
    </source>
</evidence>
<dbReference type="AlphaFoldDB" id="A0AAV9RLU0"/>
<sequence>MTVGHSQMDQAREMLIGFRAGEVLFQRYLRHLASRSLPRQRLEEENPILDWLGVWGGFFPQNPLTPEMVEGEHQRAVVEIGPFSRLIPGRPNSRSVDEPPSHPVPVCEGFGDGLPSLPVPVPGELENELPPLPVPVLEKLEDELPSLPPLPHFLNLLCLSGSAPDLQGSAADLHGLAEVSSGFYTACSEGPLHVSAGLLTSVARGGFWSRCCPSGLWVSPG</sequence>
<dbReference type="Proteomes" id="UP001311232">
    <property type="component" value="Unassembled WGS sequence"/>
</dbReference>
<keyword evidence="2" id="KW-1185">Reference proteome</keyword>
<comment type="caution">
    <text evidence="1">The sequence shown here is derived from an EMBL/GenBank/DDBJ whole genome shotgun (WGS) entry which is preliminary data.</text>
</comment>